<keyword evidence="6" id="KW-1003">Cell membrane</keyword>
<feature type="transmembrane region" description="Helical" evidence="11">
    <location>
        <begin position="122"/>
        <end position="152"/>
    </location>
</feature>
<dbReference type="Gene3D" id="1.10.3720.10">
    <property type="entry name" value="MetI-like"/>
    <property type="match status" value="1"/>
</dbReference>
<gene>
    <name evidence="13" type="ORF">GKC30_12185</name>
</gene>
<dbReference type="InterPro" id="IPR010065">
    <property type="entry name" value="AA_ABC_transptr_permease_3TM"/>
</dbReference>
<dbReference type="PANTHER" id="PTHR30614:SF20">
    <property type="entry name" value="GLUTAMINE TRANSPORT SYSTEM PERMEASE PROTEIN GLNP"/>
    <property type="match status" value="1"/>
</dbReference>
<evidence type="ECO:0000259" key="12">
    <source>
        <dbReference type="PROSITE" id="PS50928"/>
    </source>
</evidence>
<feature type="domain" description="ABC transmembrane type-1" evidence="12">
    <location>
        <begin position="74"/>
        <end position="261"/>
    </location>
</feature>
<evidence type="ECO:0000256" key="1">
    <source>
        <dbReference type="ARBA" id="ARBA00003159"/>
    </source>
</evidence>
<comment type="function">
    <text evidence="1">Part of the binding-protein-dependent transport system for glutamine; probably responsible for the translocation of the substrate across the membrane.</text>
</comment>
<comment type="similarity">
    <text evidence="3">Belongs to the binding-protein-dependent transport system permease family. HisMQ subfamily.</text>
</comment>
<keyword evidence="14" id="KW-1185">Reference proteome</keyword>
<dbReference type="GO" id="GO:0043190">
    <property type="term" value="C:ATP-binding cassette (ABC) transporter complex"/>
    <property type="evidence" value="ECO:0007669"/>
    <property type="project" value="InterPro"/>
</dbReference>
<name>A0A7K1KQM8_9BACT</name>
<dbReference type="GO" id="GO:0022857">
    <property type="term" value="F:transmembrane transporter activity"/>
    <property type="evidence" value="ECO:0007669"/>
    <property type="project" value="InterPro"/>
</dbReference>
<evidence type="ECO:0000256" key="9">
    <source>
        <dbReference type="ARBA" id="ARBA00022989"/>
    </source>
</evidence>
<dbReference type="PROSITE" id="PS50928">
    <property type="entry name" value="ABC_TM1"/>
    <property type="match status" value="1"/>
</dbReference>
<dbReference type="PANTHER" id="PTHR30614">
    <property type="entry name" value="MEMBRANE COMPONENT OF AMINO ACID ABC TRANSPORTER"/>
    <property type="match status" value="1"/>
</dbReference>
<dbReference type="GO" id="GO:0006865">
    <property type="term" value="P:amino acid transport"/>
    <property type="evidence" value="ECO:0007669"/>
    <property type="project" value="UniProtKB-KW"/>
</dbReference>
<protein>
    <recommendedName>
        <fullName evidence="4">Putative glutamine transport system permease protein GlnP</fullName>
    </recommendedName>
</protein>
<sequence length="282" mass="31574">MEQPRRPRPAWTRRIARNALTDTGLYLCLMAGMVWLLAEGTQQSGYNWQWYQIPKYLWQITDQGLAWGPLMQGFGVTLQITAVSMGLMLCIGLVTALMRMSASLVARGTARVYMELIRNSPLLIQLFFIYFVIAPILDIPAFWAAVIALSLFEGAYASEILRAGITSIHAGQWEAARSLGMSPFAMYRHIILPQAVRRVLPPMTSQAVSLVKDSALVSTIAIMDLTQQGRMIDAETFLTFEIWFTVAAVYLAVTLVLSGAARMLEQRDKTNGHDFQPQERIP</sequence>
<evidence type="ECO:0000256" key="8">
    <source>
        <dbReference type="ARBA" id="ARBA00022970"/>
    </source>
</evidence>
<keyword evidence="8" id="KW-0029">Amino-acid transport</keyword>
<dbReference type="Pfam" id="PF00528">
    <property type="entry name" value="BPD_transp_1"/>
    <property type="match status" value="1"/>
</dbReference>
<comment type="caution">
    <text evidence="13">The sequence shown here is derived from an EMBL/GenBank/DDBJ whole genome shotgun (WGS) entry which is preliminary data.</text>
</comment>
<dbReference type="AlphaFoldDB" id="A0A7K1KQM8"/>
<dbReference type="EMBL" id="WODC01000008">
    <property type="protein sequence ID" value="MUM78394.1"/>
    <property type="molecule type" value="Genomic_DNA"/>
</dbReference>
<dbReference type="SUPFAM" id="SSF161098">
    <property type="entry name" value="MetI-like"/>
    <property type="match status" value="1"/>
</dbReference>
<dbReference type="Proteomes" id="UP000461162">
    <property type="component" value="Unassembled WGS sequence"/>
</dbReference>
<feature type="transmembrane region" description="Helical" evidence="11">
    <location>
        <begin position="242"/>
        <end position="261"/>
    </location>
</feature>
<keyword evidence="10 11" id="KW-0472">Membrane</keyword>
<evidence type="ECO:0000256" key="3">
    <source>
        <dbReference type="ARBA" id="ARBA00010072"/>
    </source>
</evidence>
<evidence type="ECO:0000256" key="5">
    <source>
        <dbReference type="ARBA" id="ARBA00022448"/>
    </source>
</evidence>
<evidence type="ECO:0000313" key="13">
    <source>
        <dbReference type="EMBL" id="MUM78394.1"/>
    </source>
</evidence>
<feature type="transmembrane region" description="Helical" evidence="11">
    <location>
        <begin position="76"/>
        <end position="101"/>
    </location>
</feature>
<dbReference type="RefSeq" id="WP_155935058.1">
    <property type="nucleotide sequence ID" value="NZ_WODC01000008.1"/>
</dbReference>
<dbReference type="FunFam" id="1.10.3720.10:FF:000033">
    <property type="entry name" value="Polar amino acid ABC transporter permease"/>
    <property type="match status" value="1"/>
</dbReference>
<keyword evidence="5 11" id="KW-0813">Transport</keyword>
<dbReference type="InterPro" id="IPR043429">
    <property type="entry name" value="ArtM/GltK/GlnP/TcyL/YhdX-like"/>
</dbReference>
<evidence type="ECO:0000256" key="7">
    <source>
        <dbReference type="ARBA" id="ARBA00022692"/>
    </source>
</evidence>
<reference evidence="13 14" key="1">
    <citation type="submission" date="2019-11" db="EMBL/GenBank/DDBJ databases">
        <title>Pseudodesulfovibrio alkaliphilus, sp. nov., an alkaliphilic sulfate-reducing bacteria from mud volcano of Taman peninsula, Russia.</title>
        <authorList>
            <person name="Frolova A."/>
            <person name="Merkel A.Y."/>
            <person name="Slobodkin A.I."/>
        </authorList>
    </citation>
    <scope>NUCLEOTIDE SEQUENCE [LARGE SCALE GENOMIC DNA]</scope>
    <source>
        <strain evidence="13 14">F-1</strain>
    </source>
</reference>
<organism evidence="13 14">
    <name type="scientific">Pseudodesulfovibrio alkaliphilus</name>
    <dbReference type="NCBI Taxonomy" id="2661613"/>
    <lineage>
        <taxon>Bacteria</taxon>
        <taxon>Pseudomonadati</taxon>
        <taxon>Thermodesulfobacteriota</taxon>
        <taxon>Desulfovibrionia</taxon>
        <taxon>Desulfovibrionales</taxon>
        <taxon>Desulfovibrionaceae</taxon>
    </lineage>
</organism>
<evidence type="ECO:0000256" key="4">
    <source>
        <dbReference type="ARBA" id="ARBA00016506"/>
    </source>
</evidence>
<evidence type="ECO:0000313" key="14">
    <source>
        <dbReference type="Proteomes" id="UP000461162"/>
    </source>
</evidence>
<dbReference type="InterPro" id="IPR035906">
    <property type="entry name" value="MetI-like_sf"/>
</dbReference>
<keyword evidence="9 11" id="KW-1133">Transmembrane helix</keyword>
<feature type="transmembrane region" description="Helical" evidence="11">
    <location>
        <begin position="20"/>
        <end position="38"/>
    </location>
</feature>
<keyword evidence="7 11" id="KW-0812">Transmembrane</keyword>
<dbReference type="InterPro" id="IPR000515">
    <property type="entry name" value="MetI-like"/>
</dbReference>
<comment type="subcellular location">
    <subcellularLocation>
        <location evidence="2">Cell inner membrane</location>
        <topology evidence="2">Multi-pass membrane protein</topology>
    </subcellularLocation>
    <subcellularLocation>
        <location evidence="11">Cell membrane</location>
        <topology evidence="11">Multi-pass membrane protein</topology>
    </subcellularLocation>
</comment>
<dbReference type="CDD" id="cd06261">
    <property type="entry name" value="TM_PBP2"/>
    <property type="match status" value="1"/>
</dbReference>
<evidence type="ECO:0000256" key="6">
    <source>
        <dbReference type="ARBA" id="ARBA00022475"/>
    </source>
</evidence>
<dbReference type="NCBIfam" id="TIGR01726">
    <property type="entry name" value="HEQRo_perm_3TM"/>
    <property type="match status" value="1"/>
</dbReference>
<evidence type="ECO:0000256" key="11">
    <source>
        <dbReference type="RuleBase" id="RU363032"/>
    </source>
</evidence>
<evidence type="ECO:0000256" key="2">
    <source>
        <dbReference type="ARBA" id="ARBA00004429"/>
    </source>
</evidence>
<proteinExistence type="inferred from homology"/>
<evidence type="ECO:0000256" key="10">
    <source>
        <dbReference type="ARBA" id="ARBA00023136"/>
    </source>
</evidence>
<accession>A0A7K1KQM8</accession>